<accession>A0ABN6S1J9</accession>
<protein>
    <recommendedName>
        <fullName evidence="4">Zinc ribbon domain-containing protein</fullName>
    </recommendedName>
</protein>
<feature type="transmembrane region" description="Helical" evidence="1">
    <location>
        <begin position="85"/>
        <end position="111"/>
    </location>
</feature>
<dbReference type="EMBL" id="AP026709">
    <property type="protein sequence ID" value="BDQ35808.1"/>
    <property type="molecule type" value="Genomic_DNA"/>
</dbReference>
<keyword evidence="1" id="KW-0812">Transmembrane</keyword>
<evidence type="ECO:0000256" key="1">
    <source>
        <dbReference type="SAM" id="Phobius"/>
    </source>
</evidence>
<keyword evidence="1" id="KW-1133">Transmembrane helix</keyword>
<reference evidence="2 3" key="1">
    <citation type="submission" date="2022-08" db="EMBL/GenBank/DDBJ databases">
        <title>Genome Sequence of the sulphate-reducing bacterium, Pseudodesulfovibrio sp. SYK.</title>
        <authorList>
            <person name="Kondo R."/>
            <person name="Kataoka T."/>
        </authorList>
    </citation>
    <scope>NUCLEOTIDE SEQUENCE [LARGE SCALE GENOMIC DNA]</scope>
    <source>
        <strain evidence="2 3">SYK</strain>
    </source>
</reference>
<evidence type="ECO:0000313" key="2">
    <source>
        <dbReference type="EMBL" id="BDQ35808.1"/>
    </source>
</evidence>
<dbReference type="RefSeq" id="WP_281761739.1">
    <property type="nucleotide sequence ID" value="NZ_AP026709.1"/>
</dbReference>
<name>A0ABN6S1J9_9BACT</name>
<keyword evidence="3" id="KW-1185">Reference proteome</keyword>
<organism evidence="2 3">
    <name type="scientific">Pseudodesulfovibrio nedwellii</name>
    <dbReference type="NCBI Taxonomy" id="2973072"/>
    <lineage>
        <taxon>Bacteria</taxon>
        <taxon>Pseudomonadati</taxon>
        <taxon>Thermodesulfobacteriota</taxon>
        <taxon>Desulfovibrionia</taxon>
        <taxon>Desulfovibrionales</taxon>
        <taxon>Desulfovibrionaceae</taxon>
    </lineage>
</organism>
<evidence type="ECO:0008006" key="4">
    <source>
        <dbReference type="Google" id="ProtNLM"/>
    </source>
</evidence>
<dbReference type="Proteomes" id="UP001317742">
    <property type="component" value="Chromosome"/>
</dbReference>
<evidence type="ECO:0000313" key="3">
    <source>
        <dbReference type="Proteomes" id="UP001317742"/>
    </source>
</evidence>
<keyword evidence="1" id="KW-0472">Membrane</keyword>
<proteinExistence type="predicted"/>
<feature type="transmembrane region" description="Helical" evidence="1">
    <location>
        <begin position="52"/>
        <end position="73"/>
    </location>
</feature>
<sequence length="132" mass="15150">MPEFNDYRKMVQCERCRETFSDDLEKCPVCGCDDLTGYKVPNPFSRLPMERVLTATGHLMWVVGLLACFVLLWNTNSDDAARNWMFALAGFGVLLLSMVISVTLFGLGELLKRVIRIQRRVRAFMQDQANHE</sequence>
<gene>
    <name evidence="2" type="ORF">SYK_01680</name>
</gene>